<feature type="transmembrane region" description="Helical" evidence="1">
    <location>
        <begin position="33"/>
        <end position="58"/>
    </location>
</feature>
<keyword evidence="1" id="KW-1133">Transmembrane helix</keyword>
<dbReference type="SUPFAM" id="SSF103481">
    <property type="entry name" value="Multidrug resistance efflux transporter EmrE"/>
    <property type="match status" value="1"/>
</dbReference>
<dbReference type="InterPro" id="IPR037185">
    <property type="entry name" value="EmrE-like"/>
</dbReference>
<name>A0A2G6KAU1_9BACT</name>
<accession>A0A2G6KAU1</accession>
<evidence type="ECO:0000313" key="2">
    <source>
        <dbReference type="EMBL" id="PIE32755.1"/>
    </source>
</evidence>
<feature type="transmembrane region" description="Helical" evidence="1">
    <location>
        <begin position="97"/>
        <end position="117"/>
    </location>
</feature>
<protein>
    <submittedName>
        <fullName evidence="2">Transporter</fullName>
    </submittedName>
</protein>
<dbReference type="EMBL" id="PDSK01000108">
    <property type="protein sequence ID" value="PIE32755.1"/>
    <property type="molecule type" value="Genomic_DNA"/>
</dbReference>
<organism evidence="2 3">
    <name type="scientific">candidate division KSB3 bacterium</name>
    <dbReference type="NCBI Taxonomy" id="2044937"/>
    <lineage>
        <taxon>Bacteria</taxon>
        <taxon>candidate division KSB3</taxon>
    </lineage>
</organism>
<gene>
    <name evidence="2" type="ORF">CSA56_14310</name>
</gene>
<evidence type="ECO:0000256" key="1">
    <source>
        <dbReference type="SAM" id="Phobius"/>
    </source>
</evidence>
<reference evidence="2 3" key="1">
    <citation type="submission" date="2017-10" db="EMBL/GenBank/DDBJ databases">
        <title>Novel microbial diversity and functional potential in the marine mammal oral microbiome.</title>
        <authorList>
            <person name="Dudek N.K."/>
            <person name="Sun C.L."/>
            <person name="Burstein D."/>
            <person name="Kantor R.S."/>
            <person name="Aliaga Goltsman D.S."/>
            <person name="Bik E.M."/>
            <person name="Thomas B.C."/>
            <person name="Banfield J.F."/>
            <person name="Relman D.A."/>
        </authorList>
    </citation>
    <scope>NUCLEOTIDE SEQUENCE [LARGE SCALE GENOMIC DNA]</scope>
    <source>
        <strain evidence="2">DOLJORAL78_47_16</strain>
    </source>
</reference>
<sequence>MKIFLPIMFAAIAAFGNALFAFGQKKSAGVENGVLFVGLSALIASLCALSVAPALGTLNIGNTVKGNWKVIGLSGVGLFLTYLGFHLLYSHYGVSQYALYAVLSIISTTLIVGIWWLKEPVNLYHKLAIACAMTAVVLFSIGQSKGLP</sequence>
<keyword evidence="1" id="KW-0472">Membrane</keyword>
<dbReference type="AlphaFoldDB" id="A0A2G6KAU1"/>
<keyword evidence="1" id="KW-0812">Transmembrane</keyword>
<feature type="transmembrane region" description="Helical" evidence="1">
    <location>
        <begin position="124"/>
        <end position="142"/>
    </location>
</feature>
<comment type="caution">
    <text evidence="2">The sequence shown here is derived from an EMBL/GenBank/DDBJ whole genome shotgun (WGS) entry which is preliminary data.</text>
</comment>
<feature type="transmembrane region" description="Helical" evidence="1">
    <location>
        <begin position="70"/>
        <end position="91"/>
    </location>
</feature>
<dbReference type="Proteomes" id="UP000230821">
    <property type="component" value="Unassembled WGS sequence"/>
</dbReference>
<proteinExistence type="predicted"/>
<evidence type="ECO:0000313" key="3">
    <source>
        <dbReference type="Proteomes" id="UP000230821"/>
    </source>
</evidence>